<protein>
    <submittedName>
        <fullName evidence="2">Amino acid permease 21</fullName>
    </submittedName>
</protein>
<dbReference type="PATRIC" id="fig|523850.10.peg.151"/>
<feature type="transmembrane region" description="Helical" evidence="1">
    <location>
        <begin position="60"/>
        <end position="82"/>
    </location>
</feature>
<evidence type="ECO:0000313" key="3">
    <source>
        <dbReference type="Proteomes" id="UP000002727"/>
    </source>
</evidence>
<dbReference type="HOGENOM" id="CLU_1860795_0_0_2"/>
<keyword evidence="1" id="KW-0812">Transmembrane</keyword>
<organism evidence="2 3">
    <name type="scientific">Thermococcus onnurineus (strain NA1)</name>
    <dbReference type="NCBI Taxonomy" id="523850"/>
    <lineage>
        <taxon>Archaea</taxon>
        <taxon>Methanobacteriati</taxon>
        <taxon>Methanobacteriota</taxon>
        <taxon>Thermococci</taxon>
        <taxon>Thermococcales</taxon>
        <taxon>Thermococcaceae</taxon>
        <taxon>Thermococcus</taxon>
    </lineage>
</organism>
<dbReference type="OrthoDB" id="101282at2157"/>
<evidence type="ECO:0000313" key="2">
    <source>
        <dbReference type="EMBL" id="ACJ15636.1"/>
    </source>
</evidence>
<keyword evidence="1" id="KW-0472">Membrane</keyword>
<keyword evidence="1" id="KW-1133">Transmembrane helix</keyword>
<accession>B6YSU9</accession>
<dbReference type="eggNOG" id="arCOG11758">
    <property type="taxonomic scope" value="Archaea"/>
</dbReference>
<dbReference type="EMBL" id="CP000855">
    <property type="protein sequence ID" value="ACJ15636.1"/>
    <property type="molecule type" value="Genomic_DNA"/>
</dbReference>
<sequence length="137" mass="14756">MRLLGFLSSIVAALSFVLPWFRLPWDGQITFLGILREILAGSNGFEGAFWWLNPNTTGTIFLFIAFFAGIFMILIGILFGLLGGRLGPGIGVVGMLVFTLTAWHIYGQGFFGTLAEGYVIALLSFIVGFVAGGGRSL</sequence>
<name>B6YSU9_THEON</name>
<keyword evidence="3" id="KW-1185">Reference proteome</keyword>
<gene>
    <name evidence="2" type="ordered locus">TON_0151</name>
</gene>
<dbReference type="Proteomes" id="UP000002727">
    <property type="component" value="Chromosome"/>
</dbReference>
<proteinExistence type="predicted"/>
<reference evidence="2 3" key="1">
    <citation type="journal article" date="2008" name="J. Bacteriol.">
        <title>The complete genome sequence of Thermococcus onnurineus NA1 reveals a mixed heterotrophic and carboxydotrophic metabolism.</title>
        <authorList>
            <person name="Lee H.S."/>
            <person name="Kang S.G."/>
            <person name="Bae S.S."/>
            <person name="Lim J.K."/>
            <person name="Cho Y."/>
            <person name="Kim Y.J."/>
            <person name="Jeon J.H."/>
            <person name="Cha S.S."/>
            <person name="Kwon K.K."/>
            <person name="Kim H.T."/>
            <person name="Park C.J."/>
            <person name="Lee H.W."/>
            <person name="Kim S.I."/>
            <person name="Chun J."/>
            <person name="Colwell R.R."/>
            <person name="Kim S.J."/>
            <person name="Lee J.H."/>
        </authorList>
    </citation>
    <scope>NUCLEOTIDE SEQUENCE [LARGE SCALE GENOMIC DNA]</scope>
    <source>
        <strain evidence="2 3">NA1</strain>
    </source>
</reference>
<dbReference type="STRING" id="523850.TON_0151"/>
<feature type="transmembrane region" description="Helical" evidence="1">
    <location>
        <begin position="118"/>
        <end position="134"/>
    </location>
</feature>
<evidence type="ECO:0000256" key="1">
    <source>
        <dbReference type="SAM" id="Phobius"/>
    </source>
</evidence>
<feature type="transmembrane region" description="Helical" evidence="1">
    <location>
        <begin position="89"/>
        <end position="106"/>
    </location>
</feature>
<dbReference type="KEGG" id="ton:TON_0151"/>
<dbReference type="AlphaFoldDB" id="B6YSU9"/>